<name>A0A2I5T7S8_SERS3</name>
<proteinExistence type="predicted"/>
<dbReference type="EMBL" id="CP025085">
    <property type="protein sequence ID" value="AUH00606.1"/>
    <property type="molecule type" value="Genomic_DNA"/>
</dbReference>
<evidence type="ECO:0000313" key="5">
    <source>
        <dbReference type="Proteomes" id="UP000233778"/>
    </source>
</evidence>
<evidence type="ECO:0000256" key="1">
    <source>
        <dbReference type="SAM" id="MobiDB-lite"/>
    </source>
</evidence>
<dbReference type="RefSeq" id="WP_021016179.1">
    <property type="nucleotide sequence ID" value="NZ_CP025084.1"/>
</dbReference>
<dbReference type="STRING" id="104623.Ser39006_02916"/>
<protein>
    <submittedName>
        <fullName evidence="3">Flagellar hook-length control protein FliK</fullName>
    </submittedName>
</protein>
<dbReference type="Proteomes" id="UP000017700">
    <property type="component" value="Chromosome"/>
</dbReference>
<gene>
    <name evidence="2" type="ORF">CWC46_12770</name>
    <name evidence="3" type="ORF">Ser39006_012775</name>
</gene>
<keyword evidence="3" id="KW-0966">Cell projection</keyword>
<dbReference type="KEGG" id="serq:CWC46_12770"/>
<feature type="compositionally biased region" description="Polar residues" evidence="1">
    <location>
        <begin position="1"/>
        <end position="12"/>
    </location>
</feature>
<dbReference type="OrthoDB" id="6434152at2"/>
<evidence type="ECO:0000313" key="4">
    <source>
        <dbReference type="Proteomes" id="UP000017700"/>
    </source>
</evidence>
<reference evidence="3 4" key="1">
    <citation type="journal article" date="2013" name="Genome Announc.">
        <title>Draft genome sequence of Serratia sp. strain ATCC 39006, a model bacterium for analysis of the biosynthesis and regulation of prodigiosin, a carbapenem, and gas vesicles.</title>
        <authorList>
            <person name="Fineran P.C."/>
            <person name="Iglesias Cans M.C."/>
            <person name="Ramsay J.P."/>
            <person name="Wilf N.M."/>
            <person name="Cossyleon D."/>
            <person name="McNeil M.B."/>
            <person name="Williamson N.R."/>
            <person name="Monson R.E."/>
            <person name="Becher S.A."/>
            <person name="Stanton J.A."/>
            <person name="Brugger K."/>
            <person name="Brown S.D."/>
            <person name="Salmond G.P."/>
        </authorList>
    </citation>
    <scope>NUCLEOTIDE SEQUENCE [LARGE SCALE GENOMIC DNA]</scope>
    <source>
        <strain evidence="3">ATCC 39006</strain>
        <strain evidence="4">ATCC 39006 / SC 11482</strain>
    </source>
</reference>
<keyword evidence="3" id="KW-0282">Flagellum</keyword>
<dbReference type="Proteomes" id="UP000233778">
    <property type="component" value="Chromosome"/>
</dbReference>
<dbReference type="KEGG" id="sera:Ser39006_012775"/>
<organism evidence="3 4">
    <name type="scientific">Serratia sp. (strain ATCC 39006)</name>
    <name type="common">Prodigiosinella confusarubida</name>
    <dbReference type="NCBI Taxonomy" id="104623"/>
    <lineage>
        <taxon>Bacteria</taxon>
        <taxon>Pseudomonadati</taxon>
        <taxon>Pseudomonadota</taxon>
        <taxon>Gammaproteobacteria</taxon>
        <taxon>Enterobacterales</taxon>
        <taxon>Pectobacteriaceae</taxon>
        <taxon>Prodigiosinella</taxon>
    </lineage>
</organism>
<dbReference type="AlphaFoldDB" id="A0A2I5T7S8"/>
<keyword evidence="4" id="KW-1185">Reference proteome</keyword>
<keyword evidence="3" id="KW-0969">Cilium</keyword>
<accession>A0A2I5T7S8</accession>
<feature type="region of interest" description="Disordered" evidence="1">
    <location>
        <begin position="1"/>
        <end position="25"/>
    </location>
</feature>
<sequence length="172" mass="19131">MNNRLSSSNETPPRQLDKPSPAKKNHADMAFWEPFASPLSFEQLIAQPALLITENLPVSSMDTEGSGAADATHSVTPSFWQSLETELTSSLRNRPGEPLAFSLQLPQLGDIDVRMASLRPNGWDVSLRFNKDTYEQLKTRRESCRRSLSEALACPIHLQFETQGAGYELPTT</sequence>
<dbReference type="EMBL" id="CP025084">
    <property type="protein sequence ID" value="AUH04927.1"/>
    <property type="molecule type" value="Genomic_DNA"/>
</dbReference>
<reference evidence="3" key="4">
    <citation type="submission" date="2017-11" db="EMBL/GenBank/DDBJ databases">
        <title>Complete genome sequence of Serratia sp. ATCC 39006.</title>
        <authorList>
            <person name="Hampton H.G."/>
            <person name="Jackson S.A."/>
            <person name="Jauregui R."/>
            <person name="Poulter G.T.M."/>
            <person name="Salmond G.P.C."/>
            <person name="Fineran P.C."/>
        </authorList>
    </citation>
    <scope>NUCLEOTIDE SEQUENCE</scope>
    <source>
        <strain evidence="3">ATCC 39006</strain>
    </source>
</reference>
<dbReference type="CDD" id="cd17468">
    <property type="entry name" value="T3SS_HrpP_C"/>
    <property type="match status" value="1"/>
</dbReference>
<dbReference type="InterPro" id="IPR049757">
    <property type="entry name" value="T3SS_HrpP-like_C"/>
</dbReference>
<evidence type="ECO:0000313" key="2">
    <source>
        <dbReference type="EMBL" id="AUH00606.1"/>
    </source>
</evidence>
<evidence type="ECO:0000313" key="3">
    <source>
        <dbReference type="EMBL" id="AUH04927.1"/>
    </source>
</evidence>
<reference evidence="3" key="2">
    <citation type="submission" date="2013-09" db="EMBL/GenBank/DDBJ databases">
        <authorList>
            <person name="Wang G."/>
            <person name="Yang Y."/>
            <person name="Su Y."/>
        </authorList>
    </citation>
    <scope>NUCLEOTIDE SEQUENCE</scope>
    <source>
        <strain evidence="3">ATCC 39006</strain>
    </source>
</reference>
<reference evidence="2 5" key="3">
    <citation type="submission" date="2017-11" db="EMBL/GenBank/DDBJ databases">
        <title>Complete genome sequence of Serratia sp. ATCC 39006 LacA.</title>
        <authorList>
            <person name="Hampton H.G."/>
            <person name="Jackson S.A."/>
            <person name="Jauregui R."/>
            <person name="Poulter G.T.M."/>
            <person name="Salmond G.P.C."/>
            <person name="Fineran P.C."/>
        </authorList>
    </citation>
    <scope>NUCLEOTIDE SEQUENCE [LARGE SCALE GENOMIC DNA]</scope>
    <source>
        <strain evidence="2 5">ATCC 39006</strain>
    </source>
</reference>